<gene>
    <name evidence="1" type="ORF">DW888_03980</name>
</gene>
<evidence type="ECO:0000313" key="2">
    <source>
        <dbReference type="Proteomes" id="UP000284379"/>
    </source>
</evidence>
<name>A0A413VW09_9BACE</name>
<dbReference type="NCBIfam" id="NF033711">
    <property type="entry name" value="T9SS_PorQ"/>
    <property type="match status" value="1"/>
</dbReference>
<dbReference type="EMBL" id="QSGO01000002">
    <property type="protein sequence ID" value="RHB37733.1"/>
    <property type="molecule type" value="Genomic_DNA"/>
</dbReference>
<dbReference type="GeneID" id="69500940"/>
<dbReference type="NCBIfam" id="NF033709">
    <property type="entry name" value="PorV_fam"/>
    <property type="match status" value="1"/>
</dbReference>
<dbReference type="SUPFAM" id="SSF56935">
    <property type="entry name" value="Porins"/>
    <property type="match status" value="1"/>
</dbReference>
<protein>
    <submittedName>
        <fullName evidence="1">DUF3308 domain-containing protein</fullName>
    </submittedName>
</protein>
<proteinExistence type="predicted"/>
<organism evidence="1 2">
    <name type="scientific">Bacteroides nordii</name>
    <dbReference type="NCBI Taxonomy" id="291645"/>
    <lineage>
        <taxon>Bacteria</taxon>
        <taxon>Pseudomonadati</taxon>
        <taxon>Bacteroidota</taxon>
        <taxon>Bacteroidia</taxon>
        <taxon>Bacteroidales</taxon>
        <taxon>Bacteroidaceae</taxon>
        <taxon>Bacteroides</taxon>
    </lineage>
</organism>
<sequence>MLKKNIFIVVLLLFWVRIQAQEDNSVFQFLKIPFSSHAAALGGENISIIEDDLTMAVHNPALLSCVADKTLNLNYMLYIAGVNAASAAFSRVAGERSTWAVTAQFVNYGTMKETTSENVIIGTFSAKDMAFSGIYSYDLSDYWSGGVKANLIYSNYEKFSSFAIGVDLGLNYYHQNSDFSFSLVARNLGGQIVAFEDKHEKLPVDVQVGITKRLSHAPFRVSATLYNLTDWKNSNFFDHTVLGIDFLPTDNFYISLGYNFRRKNEMKIADSSHWAGLTAGAGIQIKRFKLGAAYAKYHLSSSSLLFNLSMTL</sequence>
<dbReference type="Proteomes" id="UP000284379">
    <property type="component" value="Unassembled WGS sequence"/>
</dbReference>
<accession>A0A413VW09</accession>
<reference evidence="1 2" key="1">
    <citation type="submission" date="2018-08" db="EMBL/GenBank/DDBJ databases">
        <title>A genome reference for cultivated species of the human gut microbiota.</title>
        <authorList>
            <person name="Zou Y."/>
            <person name="Xue W."/>
            <person name="Luo G."/>
        </authorList>
    </citation>
    <scope>NUCLEOTIDE SEQUENCE [LARGE SCALE GENOMIC DNA]</scope>
    <source>
        <strain evidence="1 2">AM40-30BH</strain>
    </source>
</reference>
<evidence type="ECO:0000313" key="1">
    <source>
        <dbReference type="EMBL" id="RHB37733.1"/>
    </source>
</evidence>
<dbReference type="Gene3D" id="2.40.160.60">
    <property type="entry name" value="Outer membrane protein transport protein (OMPP1/FadL/TodX)"/>
    <property type="match status" value="1"/>
</dbReference>
<dbReference type="RefSeq" id="WP_002559453.1">
    <property type="nucleotide sequence ID" value="NZ_BMBN01000013.1"/>
</dbReference>
<comment type="caution">
    <text evidence="1">The sequence shown here is derived from an EMBL/GenBank/DDBJ whole genome shotgun (WGS) entry which is preliminary data.</text>
</comment>
<dbReference type="AlphaFoldDB" id="A0A413VW09"/>